<dbReference type="Proteomes" id="UP000812440">
    <property type="component" value="Chromosome 1"/>
</dbReference>
<dbReference type="PANTHER" id="PTHR47440">
    <property type="entry name" value="RIKEN CDNA A430078G23 GENE"/>
    <property type="match status" value="1"/>
</dbReference>
<feature type="compositionally biased region" description="Low complexity" evidence="2">
    <location>
        <begin position="346"/>
        <end position="357"/>
    </location>
</feature>
<gene>
    <name evidence="3" type="ORF">GDO86_001058</name>
</gene>
<dbReference type="InterPro" id="IPR053089">
    <property type="entry name" value="Rho_GEF18"/>
</dbReference>
<evidence type="ECO:0000256" key="2">
    <source>
        <dbReference type="SAM" id="MobiDB-lite"/>
    </source>
</evidence>
<accession>A0A8T2KJK1</accession>
<organism evidence="3 4">
    <name type="scientific">Hymenochirus boettgeri</name>
    <name type="common">Congo dwarf clawed frog</name>
    <dbReference type="NCBI Taxonomy" id="247094"/>
    <lineage>
        <taxon>Eukaryota</taxon>
        <taxon>Metazoa</taxon>
        <taxon>Chordata</taxon>
        <taxon>Craniata</taxon>
        <taxon>Vertebrata</taxon>
        <taxon>Euteleostomi</taxon>
        <taxon>Amphibia</taxon>
        <taxon>Batrachia</taxon>
        <taxon>Anura</taxon>
        <taxon>Pipoidea</taxon>
        <taxon>Pipidae</taxon>
        <taxon>Pipinae</taxon>
        <taxon>Hymenochirus</taxon>
    </lineage>
</organism>
<evidence type="ECO:0000313" key="3">
    <source>
        <dbReference type="EMBL" id="KAG8454691.1"/>
    </source>
</evidence>
<feature type="region of interest" description="Disordered" evidence="2">
    <location>
        <begin position="300"/>
        <end position="414"/>
    </location>
</feature>
<comment type="caution">
    <text evidence="3">The sequence shown here is derived from an EMBL/GenBank/DDBJ whole genome shotgun (WGS) entry which is preliminary data.</text>
</comment>
<name>A0A8T2KJK1_9PIPI</name>
<dbReference type="PANTHER" id="PTHR47440:SF1">
    <property type="entry name" value="RHO_RAC GUANINE NUCLEOTIDE EXCHANGE FACTOR 18"/>
    <property type="match status" value="1"/>
</dbReference>
<feature type="compositionally biased region" description="Polar residues" evidence="2">
    <location>
        <begin position="312"/>
        <end position="322"/>
    </location>
</feature>
<feature type="compositionally biased region" description="Basic and acidic residues" evidence="2">
    <location>
        <begin position="405"/>
        <end position="414"/>
    </location>
</feature>
<dbReference type="AlphaFoldDB" id="A0A8T2KJK1"/>
<evidence type="ECO:0000313" key="4">
    <source>
        <dbReference type="Proteomes" id="UP000812440"/>
    </source>
</evidence>
<dbReference type="OrthoDB" id="28045at2759"/>
<dbReference type="EMBL" id="JAACNH010000001">
    <property type="protein sequence ID" value="KAG8454691.1"/>
    <property type="molecule type" value="Genomic_DNA"/>
</dbReference>
<keyword evidence="1" id="KW-0175">Coiled coil</keyword>
<proteinExistence type="predicted"/>
<keyword evidence="4" id="KW-1185">Reference proteome</keyword>
<feature type="compositionally biased region" description="Low complexity" evidence="2">
    <location>
        <begin position="382"/>
        <end position="391"/>
    </location>
</feature>
<feature type="compositionally biased region" description="Basic and acidic residues" evidence="2">
    <location>
        <begin position="362"/>
        <end position="371"/>
    </location>
</feature>
<sequence>MGLHRKRMCSGITAGLHVFIKILQQPFQEMSDSLLNNSWPSFSKLWLKRWSFKREEAVISQQDSFLEVQKEREKQSRQQSSRGNLLLEQEKQRNFEKQREELASLQKLQEQLKLEKQKWERDRDRQQKEVEDTENMLRQRIEAIQLDRQRLGNEREELEANRKAYQHDLERLREAQRAVEKDRERLEQLKRIKKSSSGAGTFPPDVIQAVAHSTSFNGEGMLNMDNPSQLPMKPNSKISVSLSTADYFEGRPEVVRRESSVSDIRPALKNEVPIHLLSATNQIQKQAALTKQQIPTKLAAMTKGKDKPSKGKASQRTESVASVDSRYLFPSKLSGKEDGSLRSRRSVSPSQLSSHSVFFQHDLPRQTEKAPEVPYTPSLYRPSSSQLLASPLLPPPPSPPSAENEGNKEDVIFF</sequence>
<reference evidence="3" key="1">
    <citation type="thesis" date="2020" institute="ProQuest LLC" country="789 East Eisenhower Parkway, Ann Arbor, MI, USA">
        <title>Comparative Genomics and Chromosome Evolution.</title>
        <authorList>
            <person name="Mudd A.B."/>
        </authorList>
    </citation>
    <scope>NUCLEOTIDE SEQUENCE</scope>
    <source>
        <strain evidence="3">Female2</strain>
        <tissue evidence="3">Blood</tissue>
    </source>
</reference>
<protein>
    <submittedName>
        <fullName evidence="3">Uncharacterized protein</fullName>
    </submittedName>
</protein>
<feature type="coiled-coil region" evidence="1">
    <location>
        <begin position="88"/>
        <end position="192"/>
    </location>
</feature>
<evidence type="ECO:0000256" key="1">
    <source>
        <dbReference type="SAM" id="Coils"/>
    </source>
</evidence>